<comment type="similarity">
    <text evidence="7 14">Belongs to the CobU/CobP family.</text>
</comment>
<protein>
    <recommendedName>
        <fullName evidence="14">Bifunctional adenosylcobalamin biosynthesis protein</fullName>
        <ecNumber evidence="14">2.7.1.156</ecNumber>
        <ecNumber evidence="14">2.7.7.62</ecNumber>
    </recommendedName>
</protein>
<feature type="active site" description="GMP-histidine intermediate" evidence="15">
    <location>
        <position position="60"/>
    </location>
</feature>
<dbReference type="Gene3D" id="3.40.50.300">
    <property type="entry name" value="P-loop containing nucleotide triphosphate hydrolases"/>
    <property type="match status" value="1"/>
</dbReference>
<dbReference type="OrthoDB" id="9788370at2"/>
<dbReference type="InterPro" id="IPR003593">
    <property type="entry name" value="AAA+_ATPase"/>
</dbReference>
<evidence type="ECO:0000313" key="19">
    <source>
        <dbReference type="Proteomes" id="UP000198816"/>
    </source>
</evidence>
<comment type="catalytic activity">
    <reaction evidence="2 14">
        <text>adenosylcob(III)inamide phosphate + GTP + H(+) = adenosylcob(III)inamide-GDP + diphosphate</text>
        <dbReference type="Rhea" id="RHEA:22712"/>
        <dbReference type="ChEBI" id="CHEBI:15378"/>
        <dbReference type="ChEBI" id="CHEBI:33019"/>
        <dbReference type="ChEBI" id="CHEBI:37565"/>
        <dbReference type="ChEBI" id="CHEBI:58502"/>
        <dbReference type="ChEBI" id="CHEBI:60487"/>
        <dbReference type="EC" id="2.7.7.62"/>
    </reaction>
</comment>
<evidence type="ECO:0000256" key="9">
    <source>
        <dbReference type="ARBA" id="ARBA00022679"/>
    </source>
</evidence>
<feature type="domain" description="AAA+ ATPase" evidence="17">
    <location>
        <begin position="11"/>
        <end position="161"/>
    </location>
</feature>
<evidence type="ECO:0000256" key="2">
    <source>
        <dbReference type="ARBA" id="ARBA00000711"/>
    </source>
</evidence>
<evidence type="ECO:0000259" key="17">
    <source>
        <dbReference type="SMART" id="SM00382"/>
    </source>
</evidence>
<feature type="binding site" evidence="16">
    <location>
        <begin position="19"/>
        <end position="26"/>
    </location>
    <ligand>
        <name>GTP</name>
        <dbReference type="ChEBI" id="CHEBI:37565"/>
    </ligand>
</feature>
<comment type="catalytic activity">
    <reaction evidence="3">
        <text>adenosylcob(III)inamide + GTP = adenosylcob(III)inamide phosphate + GDP + H(+)</text>
        <dbReference type="Rhea" id="RHEA:15765"/>
        <dbReference type="ChEBI" id="CHEBI:2480"/>
        <dbReference type="ChEBI" id="CHEBI:15378"/>
        <dbReference type="ChEBI" id="CHEBI:37565"/>
        <dbReference type="ChEBI" id="CHEBI:58189"/>
        <dbReference type="ChEBI" id="CHEBI:58502"/>
        <dbReference type="EC" id="2.7.1.156"/>
    </reaction>
</comment>
<dbReference type="EC" id="2.7.7.62" evidence="14"/>
<evidence type="ECO:0000256" key="7">
    <source>
        <dbReference type="ARBA" id="ARBA00007490"/>
    </source>
</evidence>
<evidence type="ECO:0000313" key="18">
    <source>
        <dbReference type="EMBL" id="SDW22540.1"/>
    </source>
</evidence>
<evidence type="ECO:0000256" key="3">
    <source>
        <dbReference type="ARBA" id="ARBA00001522"/>
    </source>
</evidence>
<dbReference type="SMART" id="SM00382">
    <property type="entry name" value="AAA"/>
    <property type="match status" value="1"/>
</dbReference>
<proteinExistence type="inferred from homology"/>
<dbReference type="InterPro" id="IPR027417">
    <property type="entry name" value="P-loop_NTPase"/>
</dbReference>
<keyword evidence="13 14" id="KW-0342">GTP-binding</keyword>
<dbReference type="UniPathway" id="UPA00148">
    <property type="reaction ID" value="UER00236"/>
</dbReference>
<dbReference type="CDD" id="cd00544">
    <property type="entry name" value="CobU"/>
    <property type="match status" value="1"/>
</dbReference>
<sequence length="185" mass="20045">MDDPLRPRSDGGGRTLILGGVRSGKSRLAERLAIESALPVVYVATAHAGDAEMTRRIAGHRERRPRDWVLIEEPLLLAEVLARESAPDRCILVDCLTLWLTNWLMKMDESGLHDQTRALLEVVAEAPGRLIMVGNETSMGVIPLGELTRRFCDLAGVLHQDLAAGCDQVILTVAGLPLVLKGGPA</sequence>
<evidence type="ECO:0000256" key="5">
    <source>
        <dbReference type="ARBA" id="ARBA00004692"/>
    </source>
</evidence>
<name>A0A1H2RTN2_THIRO</name>
<dbReference type="GO" id="GO:0043752">
    <property type="term" value="F:adenosylcobinamide kinase activity"/>
    <property type="evidence" value="ECO:0007669"/>
    <property type="project" value="UniProtKB-EC"/>
</dbReference>
<feature type="binding site" evidence="16">
    <location>
        <begin position="44"/>
        <end position="46"/>
    </location>
    <ligand>
        <name>GTP</name>
        <dbReference type="ChEBI" id="CHEBI:37565"/>
    </ligand>
</feature>
<feature type="binding site" evidence="16">
    <location>
        <position position="72"/>
    </location>
    <ligand>
        <name>GTP</name>
        <dbReference type="ChEBI" id="CHEBI:37565"/>
    </ligand>
</feature>
<dbReference type="EMBL" id="FNNZ01000002">
    <property type="protein sequence ID" value="SDW22540.1"/>
    <property type="molecule type" value="Genomic_DNA"/>
</dbReference>
<evidence type="ECO:0000256" key="6">
    <source>
        <dbReference type="ARBA" id="ARBA00005159"/>
    </source>
</evidence>
<keyword evidence="10 14" id="KW-0547">Nucleotide-binding</keyword>
<dbReference type="STRING" id="1058.SAMN05421783_102162"/>
<keyword evidence="9 14" id="KW-0808">Transferase</keyword>
<evidence type="ECO:0000256" key="14">
    <source>
        <dbReference type="PIRNR" id="PIRNR006135"/>
    </source>
</evidence>
<reference evidence="19" key="1">
    <citation type="submission" date="2016-10" db="EMBL/GenBank/DDBJ databases">
        <authorList>
            <person name="Varghese N."/>
            <person name="Submissions S."/>
        </authorList>
    </citation>
    <scope>NUCLEOTIDE SEQUENCE [LARGE SCALE GENOMIC DNA]</scope>
    <source>
        <strain evidence="19">DSM 217</strain>
    </source>
</reference>
<dbReference type="RefSeq" id="WP_093028172.1">
    <property type="nucleotide sequence ID" value="NZ_FNNZ01000002.1"/>
</dbReference>
<accession>A0A1H2RTN2</accession>
<evidence type="ECO:0000256" key="8">
    <source>
        <dbReference type="ARBA" id="ARBA00022573"/>
    </source>
</evidence>
<keyword evidence="19" id="KW-1185">Reference proteome</keyword>
<dbReference type="InterPro" id="IPR003203">
    <property type="entry name" value="CobU/CobP"/>
</dbReference>
<feature type="binding site" evidence="16">
    <location>
        <begin position="61"/>
        <end position="64"/>
    </location>
    <ligand>
        <name>GTP</name>
        <dbReference type="ChEBI" id="CHEBI:37565"/>
    </ligand>
</feature>
<gene>
    <name evidence="18" type="ORF">SAMN05421783_102162</name>
</gene>
<keyword evidence="11 14" id="KW-0418">Kinase</keyword>
<comment type="catalytic activity">
    <reaction evidence="1 14">
        <text>adenosylcob(III)inamide + ATP = adenosylcob(III)inamide phosphate + ADP + H(+)</text>
        <dbReference type="Rhea" id="RHEA:15769"/>
        <dbReference type="ChEBI" id="CHEBI:2480"/>
        <dbReference type="ChEBI" id="CHEBI:15378"/>
        <dbReference type="ChEBI" id="CHEBI:30616"/>
        <dbReference type="ChEBI" id="CHEBI:58502"/>
        <dbReference type="ChEBI" id="CHEBI:456216"/>
        <dbReference type="EC" id="2.7.1.156"/>
    </reaction>
</comment>
<evidence type="ECO:0000256" key="15">
    <source>
        <dbReference type="PIRSR" id="PIRSR006135-1"/>
    </source>
</evidence>
<dbReference type="NCBIfam" id="NF004469">
    <property type="entry name" value="PRK05800.1"/>
    <property type="match status" value="1"/>
</dbReference>
<dbReference type="GO" id="GO:0009236">
    <property type="term" value="P:cobalamin biosynthetic process"/>
    <property type="evidence" value="ECO:0007669"/>
    <property type="project" value="UniProtKB-UniRule"/>
</dbReference>
<evidence type="ECO:0000256" key="11">
    <source>
        <dbReference type="ARBA" id="ARBA00022777"/>
    </source>
</evidence>
<keyword evidence="12 14" id="KW-0067">ATP-binding</keyword>
<dbReference type="GO" id="GO:0005525">
    <property type="term" value="F:GTP binding"/>
    <property type="evidence" value="ECO:0007669"/>
    <property type="project" value="UniProtKB-UniRule"/>
</dbReference>
<organism evidence="18 19">
    <name type="scientific">Thiocapsa roseopersicina</name>
    <dbReference type="NCBI Taxonomy" id="1058"/>
    <lineage>
        <taxon>Bacteria</taxon>
        <taxon>Pseudomonadati</taxon>
        <taxon>Pseudomonadota</taxon>
        <taxon>Gammaproteobacteria</taxon>
        <taxon>Chromatiales</taxon>
        <taxon>Chromatiaceae</taxon>
        <taxon>Thiocapsa</taxon>
    </lineage>
</organism>
<dbReference type="AlphaFoldDB" id="A0A1H2RTN2"/>
<dbReference type="PANTHER" id="PTHR34848:SF1">
    <property type="entry name" value="BIFUNCTIONAL ADENOSYLCOBALAMIN BIOSYNTHESIS PROTEIN COBU"/>
    <property type="match status" value="1"/>
</dbReference>
<dbReference type="EC" id="2.7.1.156" evidence="14"/>
<dbReference type="GO" id="GO:0008820">
    <property type="term" value="F:cobinamide phosphate guanylyltransferase activity"/>
    <property type="evidence" value="ECO:0007669"/>
    <property type="project" value="UniProtKB-UniRule"/>
</dbReference>
<keyword evidence="8 14" id="KW-0169">Cobalamin biosynthesis</keyword>
<comment type="pathway">
    <text evidence="5 14">Cofactor biosynthesis; adenosylcobalamin biosynthesis; adenosylcobalamin from cob(II)yrinate a,c-diamide: step 6/7.</text>
</comment>
<dbReference type="PIRSF" id="PIRSF006135">
    <property type="entry name" value="CobU"/>
    <property type="match status" value="1"/>
</dbReference>
<comment type="pathway">
    <text evidence="6 14">Cofactor biosynthesis; adenosylcobalamin biosynthesis; adenosylcobalamin from cob(II)yrinate a,c-diamide: step 5/7.</text>
</comment>
<dbReference type="SUPFAM" id="SSF52540">
    <property type="entry name" value="P-loop containing nucleoside triphosphate hydrolases"/>
    <property type="match status" value="1"/>
</dbReference>
<dbReference type="GO" id="GO:0005524">
    <property type="term" value="F:ATP binding"/>
    <property type="evidence" value="ECO:0007669"/>
    <property type="project" value="UniProtKB-UniRule"/>
</dbReference>
<evidence type="ECO:0000256" key="13">
    <source>
        <dbReference type="ARBA" id="ARBA00023134"/>
    </source>
</evidence>
<keyword evidence="18" id="KW-0548">Nucleotidyltransferase</keyword>
<evidence type="ECO:0000256" key="10">
    <source>
        <dbReference type="ARBA" id="ARBA00022741"/>
    </source>
</evidence>
<comment type="function">
    <text evidence="4 14">Catalyzes ATP-dependent phosphorylation of adenosylcobinamide and addition of GMP to adenosylcobinamide phosphate.</text>
</comment>
<dbReference type="Proteomes" id="UP000198816">
    <property type="component" value="Unassembled WGS sequence"/>
</dbReference>
<evidence type="ECO:0000256" key="4">
    <source>
        <dbReference type="ARBA" id="ARBA00003889"/>
    </source>
</evidence>
<evidence type="ECO:0000256" key="16">
    <source>
        <dbReference type="PIRSR" id="PIRSR006135-2"/>
    </source>
</evidence>
<feature type="binding site" evidence="16">
    <location>
        <position position="94"/>
    </location>
    <ligand>
        <name>GTP</name>
        <dbReference type="ChEBI" id="CHEBI:37565"/>
    </ligand>
</feature>
<evidence type="ECO:0000256" key="12">
    <source>
        <dbReference type="ARBA" id="ARBA00022840"/>
    </source>
</evidence>
<dbReference type="PANTHER" id="PTHR34848">
    <property type="match status" value="1"/>
</dbReference>
<dbReference type="Pfam" id="PF02283">
    <property type="entry name" value="CobU"/>
    <property type="match status" value="1"/>
</dbReference>
<evidence type="ECO:0000256" key="1">
    <source>
        <dbReference type="ARBA" id="ARBA00000312"/>
    </source>
</evidence>